<keyword evidence="4" id="KW-0808">Transferase</keyword>
<dbReference type="InterPro" id="IPR032805">
    <property type="entry name" value="Wax_synthase_dom"/>
</dbReference>
<evidence type="ECO:0000259" key="9">
    <source>
        <dbReference type="Pfam" id="PF13813"/>
    </source>
</evidence>
<comment type="subcellular location">
    <subcellularLocation>
        <location evidence="1">Membrane</location>
        <topology evidence="1">Multi-pass membrane protein</topology>
    </subcellularLocation>
</comment>
<dbReference type="GO" id="GO:0006629">
    <property type="term" value="P:lipid metabolic process"/>
    <property type="evidence" value="ECO:0007669"/>
    <property type="project" value="InterPro"/>
</dbReference>
<dbReference type="RefSeq" id="XP_036626528.1">
    <property type="nucleotide sequence ID" value="XM_036771907.1"/>
</dbReference>
<dbReference type="PANTHER" id="PTHR31595:SF57">
    <property type="entry name" value="OS04G0481900 PROTEIN"/>
    <property type="match status" value="1"/>
</dbReference>
<dbReference type="VEuPathDB" id="FungiDB:PC9H_002266"/>
<keyword evidence="5 8" id="KW-0812">Transmembrane</keyword>
<evidence type="ECO:0000256" key="2">
    <source>
        <dbReference type="ARBA" id="ARBA00005179"/>
    </source>
</evidence>
<evidence type="ECO:0000256" key="4">
    <source>
        <dbReference type="ARBA" id="ARBA00022679"/>
    </source>
</evidence>
<organism evidence="10 11">
    <name type="scientific">Pleurotus ostreatus</name>
    <name type="common">Oyster mushroom</name>
    <name type="synonym">White-rot fungus</name>
    <dbReference type="NCBI Taxonomy" id="5322"/>
    <lineage>
        <taxon>Eukaryota</taxon>
        <taxon>Fungi</taxon>
        <taxon>Dikarya</taxon>
        <taxon>Basidiomycota</taxon>
        <taxon>Agaricomycotina</taxon>
        <taxon>Agaricomycetes</taxon>
        <taxon>Agaricomycetidae</taxon>
        <taxon>Agaricales</taxon>
        <taxon>Pleurotineae</taxon>
        <taxon>Pleurotaceae</taxon>
        <taxon>Pleurotus</taxon>
    </lineage>
</organism>
<keyword evidence="11" id="KW-1185">Reference proteome</keyword>
<feature type="transmembrane region" description="Helical" evidence="8">
    <location>
        <begin position="12"/>
        <end position="28"/>
    </location>
</feature>
<evidence type="ECO:0000256" key="1">
    <source>
        <dbReference type="ARBA" id="ARBA00004141"/>
    </source>
</evidence>
<protein>
    <recommendedName>
        <fullName evidence="9">Wax synthase domain-containing protein</fullName>
    </recommendedName>
</protein>
<evidence type="ECO:0000313" key="11">
    <source>
        <dbReference type="Proteomes" id="UP000623687"/>
    </source>
</evidence>
<evidence type="ECO:0000313" key="10">
    <source>
        <dbReference type="EMBL" id="KAF7419674.1"/>
    </source>
</evidence>
<dbReference type="GeneID" id="59372107"/>
<evidence type="ECO:0000256" key="5">
    <source>
        <dbReference type="ARBA" id="ARBA00022692"/>
    </source>
</evidence>
<dbReference type="EMBL" id="JACETU010000010">
    <property type="protein sequence ID" value="KAF7419674.1"/>
    <property type="molecule type" value="Genomic_DNA"/>
</dbReference>
<proteinExistence type="inferred from homology"/>
<keyword evidence="7 8" id="KW-0472">Membrane</keyword>
<feature type="transmembrane region" description="Helical" evidence="8">
    <location>
        <begin position="187"/>
        <end position="209"/>
    </location>
</feature>
<gene>
    <name evidence="10" type="ORF">PC9H_002266</name>
</gene>
<comment type="pathway">
    <text evidence="2">Secondary metabolite biosynthesis.</text>
</comment>
<evidence type="ECO:0000256" key="7">
    <source>
        <dbReference type="ARBA" id="ARBA00023136"/>
    </source>
</evidence>
<dbReference type="Pfam" id="PF13813">
    <property type="entry name" value="MBOAT_2"/>
    <property type="match status" value="1"/>
</dbReference>
<dbReference type="AlphaFoldDB" id="A0A8H7DL80"/>
<evidence type="ECO:0000256" key="3">
    <source>
        <dbReference type="ARBA" id="ARBA00007282"/>
    </source>
</evidence>
<feature type="transmembrane region" description="Helical" evidence="8">
    <location>
        <begin position="144"/>
        <end position="167"/>
    </location>
</feature>
<feature type="transmembrane region" description="Helical" evidence="8">
    <location>
        <begin position="268"/>
        <end position="288"/>
    </location>
</feature>
<dbReference type="Proteomes" id="UP000623687">
    <property type="component" value="Unassembled WGS sequence"/>
</dbReference>
<comment type="caution">
    <text evidence="10">The sequence shown here is derived from an EMBL/GenBank/DDBJ whole genome shotgun (WGS) entry which is preliminary data.</text>
</comment>
<dbReference type="GO" id="GO:0008374">
    <property type="term" value="F:O-acyltransferase activity"/>
    <property type="evidence" value="ECO:0007669"/>
    <property type="project" value="InterPro"/>
</dbReference>
<dbReference type="InterPro" id="IPR044851">
    <property type="entry name" value="Wax_synthase"/>
</dbReference>
<dbReference type="PANTHER" id="PTHR31595">
    <property type="entry name" value="LONG-CHAIN-ALCOHOL O-FATTY-ACYLTRANSFERASE 3-RELATED"/>
    <property type="match status" value="1"/>
</dbReference>
<name>A0A8H7DL80_PLEOS</name>
<reference evidence="10" key="1">
    <citation type="submission" date="2019-07" db="EMBL/GenBank/DDBJ databases">
        <authorList>
            <person name="Palmer J.M."/>
        </authorList>
    </citation>
    <scope>NUCLEOTIDE SEQUENCE</scope>
    <source>
        <strain evidence="10">PC9</strain>
    </source>
</reference>
<comment type="similarity">
    <text evidence="3">Belongs to the wax synthase family.</text>
</comment>
<dbReference type="GO" id="GO:0016020">
    <property type="term" value="C:membrane"/>
    <property type="evidence" value="ECO:0007669"/>
    <property type="project" value="UniProtKB-SubCell"/>
</dbReference>
<evidence type="ECO:0000256" key="6">
    <source>
        <dbReference type="ARBA" id="ARBA00022989"/>
    </source>
</evidence>
<feature type="domain" description="Wax synthase" evidence="9">
    <location>
        <begin position="220"/>
        <end position="311"/>
    </location>
</feature>
<accession>A0A8H7DL80</accession>
<dbReference type="OrthoDB" id="1077582at2759"/>
<evidence type="ECO:0000256" key="8">
    <source>
        <dbReference type="SAM" id="Phobius"/>
    </source>
</evidence>
<sequence>MNSDSGRPPVPLWLLASPFGLSFVALMFKSPIARKAMFLPIVGAVIRITAIGLSPGDYATACALALQVFKMCDFLVLTDAHLELRLVGQTAPSAGSLPLFERAKWVMRLLASPRLIGWTSEPKNGSIPPRPTETSRIRFAIKQIMYLALHLLTVNILGITLRLSPGFSQHGPGLAGSGWGRRSVDALQYYGVVWTWLTISHRVWVLMLLSTGRWMPSDFPPMFASLGNAYTLRRFWGQTHQQMLRRATTSHGSFVSDKLLRLPRHGRLSRCIQLYVAFFISGAVHHWGDYMIMPLNGPGLRASGSMQFFLLQAVAIHCEDIMISAGRRMGWSFDLKPTWRRTASRIVGCVYVWQWFTWCLPIGMDPLVRFGMIENGVQVQIIQEACKFFGKGCHFST</sequence>
<keyword evidence="6 8" id="KW-1133">Transmembrane helix</keyword>